<accession>A0ABR5SCD0</accession>
<feature type="binding site" evidence="4">
    <location>
        <position position="197"/>
    </location>
    <ligand>
        <name>3-dehydroquinate</name>
        <dbReference type="ChEBI" id="CHEBI:32364"/>
    </ligand>
</feature>
<dbReference type="NCBIfam" id="TIGR01093">
    <property type="entry name" value="aroD"/>
    <property type="match status" value="1"/>
</dbReference>
<evidence type="ECO:0000256" key="3">
    <source>
        <dbReference type="ARBA" id="ARBA00023270"/>
    </source>
</evidence>
<dbReference type="InterPro" id="IPR050146">
    <property type="entry name" value="Type-I_3-dehydroquinase"/>
</dbReference>
<keyword evidence="3 4" id="KW-0704">Schiff base</keyword>
<gene>
    <name evidence="4 5" type="primary">aroD</name>
    <name evidence="5" type="ORF">ASN18_3284</name>
</gene>
<dbReference type="InterPro" id="IPR018508">
    <property type="entry name" value="3-dehydroquinate_DH_AS"/>
</dbReference>
<comment type="caution">
    <text evidence="4">Lacks conserved residue(s) required for the propagation of feature annotation.</text>
</comment>
<dbReference type="EC" id="4.2.1.10" evidence="4"/>
<dbReference type="SUPFAM" id="SSF51569">
    <property type="entry name" value="Aldolase"/>
    <property type="match status" value="1"/>
</dbReference>
<feature type="active site" description="Proton donor/acceptor" evidence="4">
    <location>
        <position position="133"/>
    </location>
</feature>
<feature type="binding site" evidence="4">
    <location>
        <position position="76"/>
    </location>
    <ligand>
        <name>3-dehydroquinate</name>
        <dbReference type="ChEBI" id="CHEBI:32364"/>
    </ligand>
</feature>
<feature type="binding site" evidence="4">
    <location>
        <position position="216"/>
    </location>
    <ligand>
        <name>3-dehydroquinate</name>
        <dbReference type="ChEBI" id="CHEBI:32364"/>
    </ligand>
</feature>
<dbReference type="Proteomes" id="UP000060487">
    <property type="component" value="Unassembled WGS sequence"/>
</dbReference>
<evidence type="ECO:0000256" key="2">
    <source>
        <dbReference type="ARBA" id="ARBA00023239"/>
    </source>
</evidence>
<feature type="active site" description="Schiff-base intermediate with substrate" evidence="4">
    <location>
        <position position="160"/>
    </location>
</feature>
<proteinExistence type="inferred from homology"/>
<evidence type="ECO:0000256" key="4">
    <source>
        <dbReference type="HAMAP-Rule" id="MF_00214"/>
    </source>
</evidence>
<keyword evidence="6" id="KW-1185">Reference proteome</keyword>
<keyword evidence="4" id="KW-0057">Aromatic amino acid biosynthesis</keyword>
<sequence>MQHIKIGGLSLSPQKRPQIAVPLNDTDVLSIKTLRGADIAELRIDMFSDLSVSYVQDIFKTFKDKFRGIPVIATCRSKEEGGAAAIADEDRTGIFSHIIDLTDAVDIEVESDIAPDIAALTNKHGKTLITSYHNFAQTPDERKLEEVYEQGRHIGARIVKIAVTPNGMDDIKRLTAFTLDHKPVVTIAMGDKGMASRIFLPLIGSLFTFASLETVTAPGQLSIDEVRKFYQGF</sequence>
<dbReference type="InterPro" id="IPR001381">
    <property type="entry name" value="DHquinase_I"/>
</dbReference>
<dbReference type="PROSITE" id="PS01028">
    <property type="entry name" value="DEHYDROQUINASE_I"/>
    <property type="match status" value="1"/>
</dbReference>
<dbReference type="CDD" id="cd00502">
    <property type="entry name" value="DHQase_I"/>
    <property type="match status" value="1"/>
</dbReference>
<dbReference type="EMBL" id="LNQR01000134">
    <property type="protein sequence ID" value="KWT74999.1"/>
    <property type="molecule type" value="Genomic_DNA"/>
</dbReference>
<organism evidence="5 6">
    <name type="scientific">Candidatus Magnetominusculus xianensis</name>
    <dbReference type="NCBI Taxonomy" id="1748249"/>
    <lineage>
        <taxon>Bacteria</taxon>
        <taxon>Pseudomonadati</taxon>
        <taxon>Nitrospirota</taxon>
        <taxon>Nitrospiria</taxon>
        <taxon>Nitrospirales</taxon>
        <taxon>Nitrospiraceae</taxon>
        <taxon>Candidatus Magnetominusculus</taxon>
    </lineage>
</organism>
<evidence type="ECO:0000313" key="5">
    <source>
        <dbReference type="EMBL" id="KWT74999.1"/>
    </source>
</evidence>
<comment type="function">
    <text evidence="4">Involved in the third step of the chorismate pathway, which leads to the biosynthesis of aromatic amino acids. Catalyzes the cis-dehydration of 3-dehydroquinate (DHQ) and introduces the first double bond of the aromatic ring to yield 3-dehydroshikimate.</text>
</comment>
<name>A0ABR5SCD0_9BACT</name>
<dbReference type="GO" id="GO:0003855">
    <property type="term" value="F:3-dehydroquinate dehydratase activity"/>
    <property type="evidence" value="ECO:0007669"/>
    <property type="project" value="UniProtKB-EC"/>
</dbReference>
<dbReference type="PANTHER" id="PTHR43699:SF1">
    <property type="entry name" value="3-DEHYDROQUINATE DEHYDRATASE"/>
    <property type="match status" value="1"/>
</dbReference>
<keyword evidence="2 4" id="KW-0456">Lyase</keyword>
<dbReference type="RefSeq" id="WP_085053880.1">
    <property type="nucleotide sequence ID" value="NZ_LNQR01000134.1"/>
</dbReference>
<comment type="pathway">
    <text evidence="4">Metabolic intermediate biosynthesis; chorismate biosynthesis; chorismate from D-erythrose 4-phosphate and phosphoenolpyruvate: step 3/7.</text>
</comment>
<comment type="similarity">
    <text evidence="4">Belongs to the type-I 3-dehydroquinase family.</text>
</comment>
<reference evidence="5 6" key="1">
    <citation type="submission" date="2015-11" db="EMBL/GenBank/DDBJ databases">
        <authorList>
            <person name="Lin W."/>
        </authorList>
    </citation>
    <scope>NUCLEOTIDE SEQUENCE [LARGE SCALE GENOMIC DNA]</scope>
    <source>
        <strain evidence="5 6">HCH-1</strain>
    </source>
</reference>
<dbReference type="PANTHER" id="PTHR43699">
    <property type="entry name" value="3-DEHYDROQUINATE DEHYDRATASE"/>
    <property type="match status" value="1"/>
</dbReference>
<protein>
    <recommendedName>
        <fullName evidence="4">3-dehydroquinate dehydratase</fullName>
        <shortName evidence="4">3-dehydroquinase</shortName>
        <ecNumber evidence="4">4.2.1.10</ecNumber>
    </recommendedName>
    <alternativeName>
        <fullName evidence="4">Type I DHQase</fullName>
    </alternativeName>
    <alternativeName>
        <fullName evidence="4">Type I dehydroquinase</fullName>
        <shortName evidence="4">DHQ1</shortName>
    </alternativeName>
</protein>
<comment type="subunit">
    <text evidence="4">Homodimer.</text>
</comment>
<evidence type="ECO:0000256" key="1">
    <source>
        <dbReference type="ARBA" id="ARBA00001864"/>
    </source>
</evidence>
<dbReference type="InterPro" id="IPR013785">
    <property type="entry name" value="Aldolase_TIM"/>
</dbReference>
<dbReference type="Gene3D" id="3.20.20.70">
    <property type="entry name" value="Aldolase class I"/>
    <property type="match status" value="1"/>
</dbReference>
<comment type="catalytic activity">
    <reaction evidence="1 4">
        <text>3-dehydroquinate = 3-dehydroshikimate + H2O</text>
        <dbReference type="Rhea" id="RHEA:21096"/>
        <dbReference type="ChEBI" id="CHEBI:15377"/>
        <dbReference type="ChEBI" id="CHEBI:16630"/>
        <dbReference type="ChEBI" id="CHEBI:32364"/>
        <dbReference type="EC" id="4.2.1.10"/>
    </reaction>
</comment>
<dbReference type="Pfam" id="PF01487">
    <property type="entry name" value="DHquinase_I"/>
    <property type="match status" value="1"/>
</dbReference>
<dbReference type="HAMAP" id="MF_00214">
    <property type="entry name" value="AroD"/>
    <property type="match status" value="1"/>
</dbReference>
<keyword evidence="4" id="KW-0028">Amino-acid biosynthesis</keyword>
<evidence type="ECO:0000313" key="6">
    <source>
        <dbReference type="Proteomes" id="UP000060487"/>
    </source>
</evidence>
<comment type="caution">
    <text evidence="5">The sequence shown here is derived from an EMBL/GenBank/DDBJ whole genome shotgun (WGS) entry which is preliminary data.</text>
</comment>
<feature type="binding site" evidence="4">
    <location>
        <begin position="41"/>
        <end position="43"/>
    </location>
    <ligand>
        <name>3-dehydroquinate</name>
        <dbReference type="ChEBI" id="CHEBI:32364"/>
    </ligand>
</feature>
<feature type="binding site" evidence="4">
    <location>
        <position position="220"/>
    </location>
    <ligand>
        <name>3-dehydroquinate</name>
        <dbReference type="ChEBI" id="CHEBI:32364"/>
    </ligand>
</feature>